<gene>
    <name evidence="2" type="ORF">SAMN05444001_10382</name>
</gene>
<sequence>MITRRNFLKAGAAVAALSVVPDGFASVLANKEKAIGLQLYSVREDLEKNFDATMKAVVNIGYKRLEAAGYKEGKFYGKTPAEMKKYLNDLGAKMVGSHTGSGLIANGNAEGWDFWKKNMDATSELGCKWIIQAGYPAGDIKSISDVRRLADQFNKCGEMAKANGLRFAFHNHVDEFHKLDGEIPFDVMIENTDKDLVAFQMDTAQVVFGGYKCHDYVNRYPGRFSNWHLKDANPNGKGSTEMGKGMVDFKALFAVADKAGLEDYFIEQETYNMTPLQAVKYDYDFLMKAPYVKF</sequence>
<dbReference type="RefSeq" id="WP_099464268.1">
    <property type="nucleotide sequence ID" value="NZ_FNVS01000003.1"/>
</dbReference>
<dbReference type="Pfam" id="PF10518">
    <property type="entry name" value="TAT_signal"/>
    <property type="match status" value="1"/>
</dbReference>
<reference evidence="2 3" key="1">
    <citation type="submission" date="2016-10" db="EMBL/GenBank/DDBJ databases">
        <authorList>
            <person name="Varghese N."/>
            <person name="Submissions S."/>
        </authorList>
    </citation>
    <scope>NUCLEOTIDE SEQUENCE [LARGE SCALE GENOMIC DNA]</scope>
    <source>
        <strain evidence="2 3">DSM 29073</strain>
    </source>
</reference>
<evidence type="ECO:0000313" key="3">
    <source>
        <dbReference type="Proteomes" id="UP000236725"/>
    </source>
</evidence>
<evidence type="ECO:0000259" key="1">
    <source>
        <dbReference type="Pfam" id="PF01261"/>
    </source>
</evidence>
<organism evidence="2 3">
    <name type="scientific">Parabacteroides chinchillae</name>
    <dbReference type="NCBI Taxonomy" id="871327"/>
    <lineage>
        <taxon>Bacteria</taxon>
        <taxon>Pseudomonadati</taxon>
        <taxon>Bacteroidota</taxon>
        <taxon>Bacteroidia</taxon>
        <taxon>Bacteroidales</taxon>
        <taxon>Tannerellaceae</taxon>
        <taxon>Parabacteroides</taxon>
    </lineage>
</organism>
<evidence type="ECO:0000313" key="2">
    <source>
        <dbReference type="EMBL" id="SEF60083.1"/>
    </source>
</evidence>
<dbReference type="InterPro" id="IPR019546">
    <property type="entry name" value="TAT_signal_bac_arc"/>
</dbReference>
<dbReference type="PANTHER" id="PTHR12110">
    <property type="entry name" value="HYDROXYPYRUVATE ISOMERASE"/>
    <property type="match status" value="1"/>
</dbReference>
<name>A0A8G2BUQ6_9BACT</name>
<dbReference type="InterPro" id="IPR050312">
    <property type="entry name" value="IolE/XylAMocC-like"/>
</dbReference>
<dbReference type="Proteomes" id="UP000236725">
    <property type="component" value="Unassembled WGS sequence"/>
</dbReference>
<feature type="domain" description="Xylose isomerase-like TIM barrel" evidence="1">
    <location>
        <begin position="56"/>
        <end position="286"/>
    </location>
</feature>
<dbReference type="SUPFAM" id="SSF51658">
    <property type="entry name" value="Xylose isomerase-like"/>
    <property type="match status" value="1"/>
</dbReference>
<keyword evidence="3" id="KW-1185">Reference proteome</keyword>
<comment type="caution">
    <text evidence="2">The sequence shown here is derived from an EMBL/GenBank/DDBJ whole genome shotgun (WGS) entry which is preliminary data.</text>
</comment>
<dbReference type="PANTHER" id="PTHR12110:SF41">
    <property type="entry name" value="INOSOSE DEHYDRATASE"/>
    <property type="match status" value="1"/>
</dbReference>
<dbReference type="EMBL" id="FNVS01000003">
    <property type="protein sequence ID" value="SEF60083.1"/>
    <property type="molecule type" value="Genomic_DNA"/>
</dbReference>
<dbReference type="InterPro" id="IPR036237">
    <property type="entry name" value="Xyl_isomerase-like_sf"/>
</dbReference>
<dbReference type="PROSITE" id="PS51318">
    <property type="entry name" value="TAT"/>
    <property type="match status" value="1"/>
</dbReference>
<protein>
    <submittedName>
        <fullName evidence="2">Tat (Twin-arginine translocation) pathway signal sequence</fullName>
    </submittedName>
</protein>
<accession>A0A8G2BUQ6</accession>
<dbReference type="NCBIfam" id="TIGR01409">
    <property type="entry name" value="TAT_signal_seq"/>
    <property type="match status" value="1"/>
</dbReference>
<dbReference type="Gene3D" id="3.20.20.150">
    <property type="entry name" value="Divalent-metal-dependent TIM barrel enzymes"/>
    <property type="match status" value="1"/>
</dbReference>
<dbReference type="AlphaFoldDB" id="A0A8G2BUQ6"/>
<dbReference type="InterPro" id="IPR013022">
    <property type="entry name" value="Xyl_isomerase-like_TIM-brl"/>
</dbReference>
<proteinExistence type="predicted"/>
<dbReference type="InterPro" id="IPR006311">
    <property type="entry name" value="TAT_signal"/>
</dbReference>
<dbReference type="Pfam" id="PF01261">
    <property type="entry name" value="AP_endonuc_2"/>
    <property type="match status" value="1"/>
</dbReference>